<organism evidence="1 2">
    <name type="scientific">Araneus ventricosus</name>
    <name type="common">Orbweaver spider</name>
    <name type="synonym">Epeira ventricosa</name>
    <dbReference type="NCBI Taxonomy" id="182803"/>
    <lineage>
        <taxon>Eukaryota</taxon>
        <taxon>Metazoa</taxon>
        <taxon>Ecdysozoa</taxon>
        <taxon>Arthropoda</taxon>
        <taxon>Chelicerata</taxon>
        <taxon>Arachnida</taxon>
        <taxon>Araneae</taxon>
        <taxon>Araneomorphae</taxon>
        <taxon>Entelegynae</taxon>
        <taxon>Araneoidea</taxon>
        <taxon>Araneidae</taxon>
        <taxon>Araneus</taxon>
    </lineage>
</organism>
<comment type="caution">
    <text evidence="1">The sequence shown here is derived from an EMBL/GenBank/DDBJ whole genome shotgun (WGS) entry which is preliminary data.</text>
</comment>
<name>A0A4Y2JQ12_ARAVE</name>
<dbReference type="EMBL" id="BGPR01111438">
    <property type="protein sequence ID" value="GBM92044.1"/>
    <property type="molecule type" value="Genomic_DNA"/>
</dbReference>
<protein>
    <submittedName>
        <fullName evidence="1">Uncharacterized protein</fullName>
    </submittedName>
</protein>
<keyword evidence="2" id="KW-1185">Reference proteome</keyword>
<dbReference type="AlphaFoldDB" id="A0A4Y2JQ12"/>
<accession>A0A4Y2JQ12</accession>
<dbReference type="Proteomes" id="UP000499080">
    <property type="component" value="Unassembled WGS sequence"/>
</dbReference>
<evidence type="ECO:0000313" key="2">
    <source>
        <dbReference type="Proteomes" id="UP000499080"/>
    </source>
</evidence>
<reference evidence="1 2" key="1">
    <citation type="journal article" date="2019" name="Sci. Rep.">
        <title>Orb-weaving spider Araneus ventricosus genome elucidates the spidroin gene catalogue.</title>
        <authorList>
            <person name="Kono N."/>
            <person name="Nakamura H."/>
            <person name="Ohtoshi R."/>
            <person name="Moran D.A.P."/>
            <person name="Shinohara A."/>
            <person name="Yoshida Y."/>
            <person name="Fujiwara M."/>
            <person name="Mori M."/>
            <person name="Tomita M."/>
            <person name="Arakawa K."/>
        </authorList>
    </citation>
    <scope>NUCLEOTIDE SEQUENCE [LARGE SCALE GENOMIC DNA]</scope>
</reference>
<sequence length="89" mass="10325">MYPQIIKLGYVVLLVKRRQFNRHQRSGELAEEEPVPNSRVEPLHVFDHCNGCGVHTVHMFPQVLVRAHVGEAELALRRNLQHRPSIRNV</sequence>
<evidence type="ECO:0000313" key="1">
    <source>
        <dbReference type="EMBL" id="GBM92044.1"/>
    </source>
</evidence>
<gene>
    <name evidence="1" type="ORF">AVEN_21251_1</name>
</gene>
<proteinExistence type="predicted"/>